<dbReference type="PROSITE" id="PS50125">
    <property type="entry name" value="GUANYLATE_CYCLASE_2"/>
    <property type="match status" value="1"/>
</dbReference>
<sequence>FESYGFQGLDGRAMGCLLSRAKSPTVAHNFTLFGRHDDDRFPPGTKRWKHYDKSWARRKRPPVLDNYYSPVDALLRRAEPGEMAVVDERHIRAALQHAVQPVVVLTVPILTPVELDAEALSGPLESLLTNHVPPALDSEPGRATFRLSRGGEAPSLVMSTEQGSTSLRCVLANSAALQALGLEDEQEVLGFLARSFRSDRGLVSLFQDTVKRLLAGHLTTAKHFVPGDFGRDRYFLSMRISPFAFRTNSNVTGPVNHQSGINGATSATAGGSNCGTGGMGPTMNGTIFPGMLLELDVPYEGKELAARLQRDYMILSNIPSMVTIFDMDGHVLHQNRSSVGYMGYLVGQGLSMRQQSHHSHQALSTDIPQGSGRMLKVPCLRGSCAPFSFLRPSSPAPSREANIHSVKQAAGAQQQSPAPLESSNPPISANLMQRVQSLLVRDMAAPGAPPGNWEPGLKGTDLAAVPALQRLFLLDRDKLVDLMGALAEGKEWRGLVRMPCTLLPEHAGEDEHDEDGDLNGEEEDIGTGGSAPGAQRPDSCTSPGQSCQDTRFRAPSEVPSLVNSLSARVMFQSPTTGMGSSQDAYPEKEGNAPQVVHNPPSNKLTTKSMNAQQGPVSSNWRGQSAYGDLQQQQQQRKQRLHRVSRCQSTSSVLQQLRATVRQQPQYIHPTQHLQQQPAQHQQDPSTPQQQRALAVRGNSVSQLTLSIAAGPGDSIETPDGPSPVRDAPEPAGDAPESLTQQGAKVQISDGVLMVPLPAANDPWVSGTAACGRGQRPESHGRGLDRQQHSKEGKMEEEEAEWEKAEEDARRQEEDAAVGEAPVFAGQPGLSMRLDSPLSPTDAGRTLFQLFTDTSVGTVPSTAISHSENGSDLFEQPDTMAYKPKDTSSSRASAANAAGSSGSQIPNRPPISCIHHSQGFPFRSPIRTTSCSNPHPSVQLPAAQRMLVVDTLASSGSMPLREDVMADAGDDAGQNTRGAQSYGRGSAEGIRECYGARRSNSSNDPRSRDRCRGGGRAAQRTDTFEENAARGGAASVQPQSLGMAVLPQQQPSPPRQWQRQMQAAGSRSPSPSVQQQQQQQRQRRQSHSQDLSLTLQRRQQGPDSGLQSLSSFMPIQQQKKPPRHPQDRPTSGLAAGPGPGPGRGADYTDCVIQRSSTSVSAVLEAWYEEFPSASLSLVRQDSKPWSGRNSSASHIRTSNAVRHAGESGLGPHNTGPQLLRESSCSTQQSDDGDDGGFNRREPSSSPKMAGSSESNSAGDADVKIAGATGDGVVALQSSRAEPNRQRPGSLCASPLDSELSSQLLPFLGPPPAILMGSTGAPASFPRGPTVSCPRLPAPTCGTQAHWGRKRGLLRKQRSQEHARFGAMSDNRRGCSFSASANRDVVRRQSGNAGGVQSPRHRAPMVPKSGSSIPLAQPDAAPTPSPSLEGRNAPTTTTTTIPTGNPAFAIPTPNPSVLSIHAKMPPTGPGWLLSHASHLSQLVLEVGSGSGSGAGSILHRELLLLGTGSGVAPVVNVLTTHGTVNSYAMLPTGGMYSREALSTLPRTVSSGFDQGNHLAVAAMQNYWMQNGSTAGLTAAATAQTETNCHNAVGGYDGAGALRFGLQPPEMSPVALAALPTWQRPPCSRFRLPQLSESLAPVSSTAAAGCNIAAGEGGTAAGCGKDLMASTSRRVEFASEAPANTRGVVLGRASEDAVSEEQTLPPSPSAAGTTKTAITGQLSEVDPTGGAASAAAGDSMLSGATHPLLVGRANSDLTEGTKRPRRDLSFRDSQLLATRRGCASKGVPAAALSTAGCSMSTAAAPSCSPVAGVEGVAATPDNVAPSRTASGFVASSGTASRARGRGSCGHVGGGGIGRGNSWLGASKSSCQDFIAAVSGLEPSRASVSHAARGVSRSGPNHPHHHHQDPRARMRAMLRSVLIASGGGGGAGRSRSSLSSLNSSIGRWPPYLSSSTPPGDDSVSWLDTGGTQRLGGVDYALLGPGANTLHRASPEKSLTGIGGGSTGPMAPLGVTGTPLQQQQQQGAALITGHCPGVPAGPPGGVTFPPAVDGECSKMSSVSYGQVSTAQIVRWHEVHVKPVDDPISGEKVIMVIQTDVSNQVHAEEVLTRVLEAEQRLLADIFPRHVVRHMTAARNATAERQRNGLQLLRHIQDPAAVATSHECITVLFADIKGFTEMCKEVAPATVMIFLNDLYTRLDRRVRRVQGGDHRRLLHGRRGLDGSSRGRLRPGGADPRGCGPAACNPCGGLRQGHVRRGSPRSAA</sequence>
<evidence type="ECO:0000256" key="1">
    <source>
        <dbReference type="ARBA" id="ARBA00004370"/>
    </source>
</evidence>
<feature type="compositionally biased region" description="Polar residues" evidence="7">
    <location>
        <begin position="573"/>
        <end position="583"/>
    </location>
</feature>
<feature type="compositionally biased region" description="Low complexity" evidence="7">
    <location>
        <begin position="888"/>
        <end position="902"/>
    </location>
</feature>
<dbReference type="SUPFAM" id="SSF55073">
    <property type="entry name" value="Nucleotide cyclase"/>
    <property type="match status" value="1"/>
</dbReference>
<feature type="region of interest" description="Disordered" evidence="7">
    <location>
        <begin position="992"/>
        <end position="1147"/>
    </location>
</feature>
<dbReference type="EMBL" id="BSDZ01000079">
    <property type="protein sequence ID" value="GLI68466.1"/>
    <property type="molecule type" value="Genomic_DNA"/>
</dbReference>
<feature type="region of interest" description="Disordered" evidence="7">
    <location>
        <begin position="862"/>
        <end position="909"/>
    </location>
</feature>
<feature type="region of interest" description="Disordered" evidence="7">
    <location>
        <begin position="1356"/>
        <end position="1445"/>
    </location>
</feature>
<feature type="compositionally biased region" description="Acidic residues" evidence="7">
    <location>
        <begin position="508"/>
        <end position="525"/>
    </location>
</feature>
<feature type="region of interest" description="Disordered" evidence="7">
    <location>
        <begin position="2211"/>
        <end position="2231"/>
    </location>
</feature>
<keyword evidence="6" id="KW-0456">Lyase</keyword>
<gene>
    <name evidence="9" type="ORF">VaNZ11_012892</name>
</gene>
<dbReference type="Proteomes" id="UP001165090">
    <property type="component" value="Unassembled WGS sequence"/>
</dbReference>
<feature type="compositionally biased region" description="Polar residues" evidence="7">
    <location>
        <begin position="1242"/>
        <end position="1256"/>
    </location>
</feature>
<feature type="region of interest" description="Disordered" evidence="7">
    <location>
        <begin position="1749"/>
        <end position="1769"/>
    </location>
</feature>
<keyword evidence="10" id="KW-1185">Reference proteome</keyword>
<evidence type="ECO:0000256" key="6">
    <source>
        <dbReference type="ARBA" id="ARBA00023239"/>
    </source>
</evidence>
<dbReference type="InterPro" id="IPR029787">
    <property type="entry name" value="Nucleotide_cyclase"/>
</dbReference>
<evidence type="ECO:0000256" key="5">
    <source>
        <dbReference type="ARBA" id="ARBA00023136"/>
    </source>
</evidence>
<protein>
    <recommendedName>
        <fullName evidence="8">Guanylate cyclase domain-containing protein</fullName>
    </recommendedName>
</protein>
<feature type="domain" description="Guanylate cyclase" evidence="8">
    <location>
        <begin position="2163"/>
        <end position="2205"/>
    </location>
</feature>
<feature type="compositionally biased region" description="Polar residues" evidence="7">
    <location>
        <begin position="1697"/>
        <end position="1711"/>
    </location>
</feature>
<feature type="region of interest" description="Disordered" evidence="7">
    <location>
        <begin position="1690"/>
        <end position="1711"/>
    </location>
</feature>
<feature type="compositionally biased region" description="Low complexity" evidence="7">
    <location>
        <begin position="1054"/>
        <end position="1079"/>
    </location>
</feature>
<feature type="compositionally biased region" description="Acidic residues" evidence="7">
    <location>
        <begin position="794"/>
        <end position="805"/>
    </location>
</feature>
<feature type="region of interest" description="Disordered" evidence="7">
    <location>
        <begin position="1176"/>
        <end position="1195"/>
    </location>
</feature>
<feature type="region of interest" description="Disordered" evidence="7">
    <location>
        <begin position="1883"/>
        <end position="1908"/>
    </location>
</feature>
<feature type="compositionally biased region" description="Low complexity" evidence="7">
    <location>
        <begin position="1432"/>
        <end position="1441"/>
    </location>
</feature>
<feature type="compositionally biased region" description="Polar residues" evidence="7">
    <location>
        <begin position="538"/>
        <end position="549"/>
    </location>
</feature>
<reference evidence="9 10" key="1">
    <citation type="journal article" date="2023" name="IScience">
        <title>Expanded male sex-determining region conserved during the evolution of homothallism in the green alga Volvox.</title>
        <authorList>
            <person name="Yamamoto K."/>
            <person name="Matsuzaki R."/>
            <person name="Mahakham W."/>
            <person name="Heman W."/>
            <person name="Sekimoto H."/>
            <person name="Kawachi M."/>
            <person name="Minakuchi Y."/>
            <person name="Toyoda A."/>
            <person name="Nozaki H."/>
        </authorList>
    </citation>
    <scope>NUCLEOTIDE SEQUENCE [LARGE SCALE GENOMIC DNA]</scope>
    <source>
        <strain evidence="9 10">NIES-4468</strain>
    </source>
</reference>
<comment type="caution">
    <text evidence="9">The sequence shown here is derived from an EMBL/GenBank/DDBJ whole genome shotgun (WGS) entry which is preliminary data.</text>
</comment>
<feature type="region of interest" description="Disordered" evidence="7">
    <location>
        <begin position="669"/>
        <end position="690"/>
    </location>
</feature>
<dbReference type="InterPro" id="IPR050401">
    <property type="entry name" value="Cyclic_nucleotide_synthase"/>
</dbReference>
<feature type="compositionally biased region" description="Basic and acidic residues" evidence="7">
    <location>
        <begin position="774"/>
        <end position="793"/>
    </location>
</feature>
<feature type="compositionally biased region" description="Polar residues" evidence="7">
    <location>
        <begin position="599"/>
        <end position="622"/>
    </location>
</feature>
<feature type="non-terminal residue" evidence="9">
    <location>
        <position position="1"/>
    </location>
</feature>
<feature type="compositionally biased region" description="Basic and acidic residues" evidence="7">
    <location>
        <begin position="1756"/>
        <end position="1767"/>
    </location>
</feature>
<feature type="compositionally biased region" description="Basic residues" evidence="7">
    <location>
        <begin position="1898"/>
        <end position="1908"/>
    </location>
</feature>
<evidence type="ECO:0000256" key="7">
    <source>
        <dbReference type="SAM" id="MobiDB-lite"/>
    </source>
</evidence>
<feature type="compositionally biased region" description="Polar residues" evidence="7">
    <location>
        <begin position="1213"/>
        <end position="1228"/>
    </location>
</feature>
<feature type="region of interest" description="Disordered" evidence="7">
    <location>
        <begin position="1202"/>
        <end position="1261"/>
    </location>
</feature>
<keyword evidence="5" id="KW-0472">Membrane</keyword>
<organism evidence="9 10">
    <name type="scientific">Volvox africanus</name>
    <dbReference type="NCBI Taxonomy" id="51714"/>
    <lineage>
        <taxon>Eukaryota</taxon>
        <taxon>Viridiplantae</taxon>
        <taxon>Chlorophyta</taxon>
        <taxon>core chlorophytes</taxon>
        <taxon>Chlorophyceae</taxon>
        <taxon>CS clade</taxon>
        <taxon>Chlamydomonadales</taxon>
        <taxon>Volvocaceae</taxon>
        <taxon>Volvox</taxon>
    </lineage>
</organism>
<dbReference type="PANTHER" id="PTHR11920">
    <property type="entry name" value="GUANYLYL CYCLASE"/>
    <property type="match status" value="1"/>
</dbReference>
<evidence type="ECO:0000313" key="10">
    <source>
        <dbReference type="Proteomes" id="UP001165090"/>
    </source>
</evidence>
<accession>A0ABQ5SH00</accession>
<dbReference type="PANTHER" id="PTHR11920:SF335">
    <property type="entry name" value="GUANYLATE CYCLASE"/>
    <property type="match status" value="1"/>
</dbReference>
<feature type="region of interest" description="Disordered" evidence="7">
    <location>
        <begin position="771"/>
        <end position="816"/>
    </location>
</feature>
<keyword evidence="2" id="KW-0812">Transmembrane</keyword>
<dbReference type="Pfam" id="PF00211">
    <property type="entry name" value="Guanylate_cyc"/>
    <property type="match status" value="1"/>
</dbReference>
<feature type="region of interest" description="Disordered" evidence="7">
    <location>
        <begin position="573"/>
        <end position="646"/>
    </location>
</feature>
<dbReference type="InterPro" id="IPR001054">
    <property type="entry name" value="A/G_cyclase"/>
</dbReference>
<keyword evidence="4" id="KW-1133">Transmembrane helix</keyword>
<feature type="compositionally biased region" description="Polar residues" evidence="7">
    <location>
        <begin position="1186"/>
        <end position="1195"/>
    </location>
</feature>
<evidence type="ECO:0000256" key="4">
    <source>
        <dbReference type="ARBA" id="ARBA00022989"/>
    </source>
</evidence>
<dbReference type="Gene3D" id="3.30.70.1230">
    <property type="entry name" value="Nucleotide cyclase"/>
    <property type="match status" value="1"/>
</dbReference>
<feature type="region of interest" description="Disordered" evidence="7">
    <location>
        <begin position="967"/>
        <end position="986"/>
    </location>
</feature>
<comment type="subcellular location">
    <subcellularLocation>
        <location evidence="1">Membrane</location>
    </subcellularLocation>
</comment>
<feature type="region of interest" description="Disordered" evidence="7">
    <location>
        <begin position="395"/>
        <end position="426"/>
    </location>
</feature>
<keyword evidence="3" id="KW-0547">Nucleotide-binding</keyword>
<feature type="compositionally biased region" description="Polar residues" evidence="7">
    <location>
        <begin position="1089"/>
        <end position="1118"/>
    </location>
</feature>
<proteinExistence type="predicted"/>
<feature type="region of interest" description="Disordered" evidence="7">
    <location>
        <begin position="506"/>
        <end position="559"/>
    </location>
</feature>
<feature type="compositionally biased region" description="Low complexity" evidence="7">
    <location>
        <begin position="408"/>
        <end position="419"/>
    </location>
</feature>
<evidence type="ECO:0000256" key="2">
    <source>
        <dbReference type="ARBA" id="ARBA00022692"/>
    </source>
</evidence>
<feature type="region of interest" description="Disordered" evidence="7">
    <location>
        <begin position="709"/>
        <end position="741"/>
    </location>
</feature>
<evidence type="ECO:0000259" key="8">
    <source>
        <dbReference type="PROSITE" id="PS50125"/>
    </source>
</evidence>
<evidence type="ECO:0000256" key="3">
    <source>
        <dbReference type="ARBA" id="ARBA00022741"/>
    </source>
</evidence>
<name>A0ABQ5SH00_9CHLO</name>
<evidence type="ECO:0000313" key="9">
    <source>
        <dbReference type="EMBL" id="GLI68466.1"/>
    </source>
</evidence>